<keyword evidence="2" id="KW-0812">Transmembrane</keyword>
<proteinExistence type="predicted"/>
<organism evidence="4 5">
    <name type="scientific">Stephanodiscus triporus</name>
    <dbReference type="NCBI Taxonomy" id="2934178"/>
    <lineage>
        <taxon>Eukaryota</taxon>
        <taxon>Sar</taxon>
        <taxon>Stramenopiles</taxon>
        <taxon>Ochrophyta</taxon>
        <taxon>Bacillariophyta</taxon>
        <taxon>Coscinodiscophyceae</taxon>
        <taxon>Thalassiosirophycidae</taxon>
        <taxon>Stephanodiscales</taxon>
        <taxon>Stephanodiscaceae</taxon>
        <taxon>Stephanodiscus</taxon>
    </lineage>
</organism>
<evidence type="ECO:0000313" key="4">
    <source>
        <dbReference type="EMBL" id="KAL3767272.1"/>
    </source>
</evidence>
<keyword evidence="2" id="KW-0472">Membrane</keyword>
<evidence type="ECO:0000313" key="5">
    <source>
        <dbReference type="Proteomes" id="UP001530315"/>
    </source>
</evidence>
<feature type="transmembrane region" description="Helical" evidence="2">
    <location>
        <begin position="262"/>
        <end position="283"/>
    </location>
</feature>
<feature type="region of interest" description="Disordered" evidence="1">
    <location>
        <begin position="358"/>
        <end position="401"/>
    </location>
</feature>
<keyword evidence="2" id="KW-1133">Transmembrane helix</keyword>
<feature type="compositionally biased region" description="Basic and acidic residues" evidence="1">
    <location>
        <begin position="103"/>
        <end position="116"/>
    </location>
</feature>
<keyword evidence="3" id="KW-0732">Signal</keyword>
<evidence type="ECO:0000256" key="2">
    <source>
        <dbReference type="SAM" id="Phobius"/>
    </source>
</evidence>
<evidence type="ECO:0000256" key="3">
    <source>
        <dbReference type="SAM" id="SignalP"/>
    </source>
</evidence>
<reference evidence="4 5" key="1">
    <citation type="submission" date="2024-10" db="EMBL/GenBank/DDBJ databases">
        <title>Updated reference genomes for cyclostephanoid diatoms.</title>
        <authorList>
            <person name="Roberts W.R."/>
            <person name="Alverson A.J."/>
        </authorList>
    </citation>
    <scope>NUCLEOTIDE SEQUENCE [LARGE SCALE GENOMIC DNA]</scope>
    <source>
        <strain evidence="4 5">AJA276-08</strain>
    </source>
</reference>
<feature type="region of interest" description="Disordered" evidence="1">
    <location>
        <begin position="25"/>
        <end position="49"/>
    </location>
</feature>
<gene>
    <name evidence="4" type="ORF">ACHAW5_002075</name>
</gene>
<accession>A0ABD3MYD4</accession>
<feature type="compositionally biased region" description="Acidic residues" evidence="1">
    <location>
        <begin position="368"/>
        <end position="379"/>
    </location>
</feature>
<sequence length="401" mass="44442">MKSTCDRSRQLLALAIVVVTARGGDGADSRGGWTRKSPVHSSIISRPGNRIKSPNVVVSSPPLSAALSVRCGSTSPTGRDAAVYDDDASTATREGEGEDEEEDARRRKEREEHEKLTRYRAEQQLLYQLRSTYLTEILASRGVPNLPTLASVSTSDADRPPESVDWDCALSTEDEPRSCLYSFDAEPYTKVVAPRGTDQWISLSALNRLRRSDATKVEPMWHSRYSILRGWFSEDSEYCMLQHVGVKGFLVSSMLLDGANGMVLRSLLVLTALIAFIVLLPIIEYVVGRILVSAPFWSQWTTWGRILRAGFPLKLLLGQMAWRGVASCFAKVENAVRDYIVDLECEILEECVPVTVGTGSEGEGGGEAIEEEDDVVGGEDVERTDREEIDEYDEGIYDDEY</sequence>
<keyword evidence="5" id="KW-1185">Reference proteome</keyword>
<name>A0ABD3MYD4_9STRA</name>
<dbReference type="Proteomes" id="UP001530315">
    <property type="component" value="Unassembled WGS sequence"/>
</dbReference>
<comment type="caution">
    <text evidence="4">The sequence shown here is derived from an EMBL/GenBank/DDBJ whole genome shotgun (WGS) entry which is preliminary data.</text>
</comment>
<protein>
    <recommendedName>
        <fullName evidence="6">Autophagy-related protein 9</fullName>
    </recommendedName>
</protein>
<evidence type="ECO:0000256" key="1">
    <source>
        <dbReference type="SAM" id="MobiDB-lite"/>
    </source>
</evidence>
<feature type="region of interest" description="Disordered" evidence="1">
    <location>
        <begin position="69"/>
        <end position="116"/>
    </location>
</feature>
<feature type="compositionally biased region" description="Acidic residues" evidence="1">
    <location>
        <begin position="387"/>
        <end position="401"/>
    </location>
</feature>
<evidence type="ECO:0008006" key="6">
    <source>
        <dbReference type="Google" id="ProtNLM"/>
    </source>
</evidence>
<dbReference type="EMBL" id="JALLAZ020001710">
    <property type="protein sequence ID" value="KAL3767272.1"/>
    <property type="molecule type" value="Genomic_DNA"/>
</dbReference>
<feature type="signal peptide" evidence="3">
    <location>
        <begin position="1"/>
        <end position="26"/>
    </location>
</feature>
<dbReference type="AlphaFoldDB" id="A0ABD3MYD4"/>
<feature type="chain" id="PRO_5044757984" description="Autophagy-related protein 9" evidence="3">
    <location>
        <begin position="27"/>
        <end position="401"/>
    </location>
</feature>